<dbReference type="AlphaFoldDB" id="A0A1F4PMZ7"/>
<dbReference type="GO" id="GO:0006282">
    <property type="term" value="P:regulation of DNA repair"/>
    <property type="evidence" value="ECO:0007669"/>
    <property type="project" value="UniProtKB-UniRule"/>
</dbReference>
<feature type="domain" description="RecX second three-helical" evidence="6">
    <location>
        <begin position="107"/>
        <end position="146"/>
    </location>
</feature>
<evidence type="ECO:0000256" key="2">
    <source>
        <dbReference type="ARBA" id="ARBA00009695"/>
    </source>
</evidence>
<dbReference type="GO" id="GO:0005737">
    <property type="term" value="C:cytoplasm"/>
    <property type="evidence" value="ECO:0007669"/>
    <property type="project" value="UniProtKB-SubCell"/>
</dbReference>
<dbReference type="PANTHER" id="PTHR33602">
    <property type="entry name" value="REGULATORY PROTEIN RECX FAMILY PROTEIN"/>
    <property type="match status" value="1"/>
</dbReference>
<evidence type="ECO:0000313" key="8">
    <source>
        <dbReference type="EMBL" id="OGB85057.1"/>
    </source>
</evidence>
<dbReference type="InterPro" id="IPR053924">
    <property type="entry name" value="RecX_HTH_2nd"/>
</dbReference>
<protein>
    <recommendedName>
        <fullName evidence="3 5">Regulatory protein RecX</fullName>
    </recommendedName>
</protein>
<evidence type="ECO:0000256" key="3">
    <source>
        <dbReference type="ARBA" id="ARBA00018111"/>
    </source>
</evidence>
<gene>
    <name evidence="5" type="primary">recX</name>
    <name evidence="8" type="ORF">A2994_00375</name>
</gene>
<evidence type="ECO:0000313" key="9">
    <source>
        <dbReference type="Proteomes" id="UP000179010"/>
    </source>
</evidence>
<evidence type="ECO:0000256" key="5">
    <source>
        <dbReference type="HAMAP-Rule" id="MF_01114"/>
    </source>
</evidence>
<accession>A0A1F4PMZ7</accession>
<dbReference type="Pfam" id="PF02631">
    <property type="entry name" value="RecX_HTH2"/>
    <property type="match status" value="1"/>
</dbReference>
<dbReference type="InterPro" id="IPR003783">
    <property type="entry name" value="Regulatory_RecX"/>
</dbReference>
<feature type="domain" description="RecX first three-helical" evidence="7">
    <location>
        <begin position="62"/>
        <end position="100"/>
    </location>
</feature>
<dbReference type="Proteomes" id="UP000179010">
    <property type="component" value="Unassembled WGS sequence"/>
</dbReference>
<organism evidence="8 9">
    <name type="scientific">candidate division Kazan bacterium RIFCSPLOWO2_01_FULL_48_13</name>
    <dbReference type="NCBI Taxonomy" id="1798539"/>
    <lineage>
        <taxon>Bacteria</taxon>
        <taxon>Bacteria division Kazan-3B-28</taxon>
    </lineage>
</organism>
<proteinExistence type="inferred from homology"/>
<dbReference type="EMBL" id="METE01000011">
    <property type="protein sequence ID" value="OGB85057.1"/>
    <property type="molecule type" value="Genomic_DNA"/>
</dbReference>
<evidence type="ECO:0000259" key="7">
    <source>
        <dbReference type="Pfam" id="PF21982"/>
    </source>
</evidence>
<name>A0A1F4PMZ7_UNCK3</name>
<dbReference type="STRING" id="1798539.A2994_00375"/>
<comment type="caution">
    <text evidence="8">The sequence shown here is derived from an EMBL/GenBank/DDBJ whole genome shotgun (WGS) entry which is preliminary data.</text>
</comment>
<reference evidence="8 9" key="1">
    <citation type="journal article" date="2016" name="Nat. Commun.">
        <title>Thousands of microbial genomes shed light on interconnected biogeochemical processes in an aquifer system.</title>
        <authorList>
            <person name="Anantharaman K."/>
            <person name="Brown C.T."/>
            <person name="Hug L.A."/>
            <person name="Sharon I."/>
            <person name="Castelle C.J."/>
            <person name="Probst A.J."/>
            <person name="Thomas B.C."/>
            <person name="Singh A."/>
            <person name="Wilkins M.J."/>
            <person name="Karaoz U."/>
            <person name="Brodie E.L."/>
            <person name="Williams K.H."/>
            <person name="Hubbard S.S."/>
            <person name="Banfield J.F."/>
        </authorList>
    </citation>
    <scope>NUCLEOTIDE SEQUENCE [LARGE SCALE GENOMIC DNA]</scope>
</reference>
<dbReference type="Gene3D" id="1.10.10.10">
    <property type="entry name" value="Winged helix-like DNA-binding domain superfamily/Winged helix DNA-binding domain"/>
    <property type="match status" value="3"/>
</dbReference>
<comment type="similarity">
    <text evidence="2 5">Belongs to the RecX family.</text>
</comment>
<dbReference type="Pfam" id="PF21982">
    <property type="entry name" value="RecX_HTH1"/>
    <property type="match status" value="1"/>
</dbReference>
<keyword evidence="4 5" id="KW-0963">Cytoplasm</keyword>
<comment type="function">
    <text evidence="5">Modulates RecA activity.</text>
</comment>
<evidence type="ECO:0000256" key="4">
    <source>
        <dbReference type="ARBA" id="ARBA00022490"/>
    </source>
</evidence>
<evidence type="ECO:0000259" key="6">
    <source>
        <dbReference type="Pfam" id="PF02631"/>
    </source>
</evidence>
<dbReference type="PANTHER" id="PTHR33602:SF1">
    <property type="entry name" value="REGULATORY PROTEIN RECX FAMILY PROTEIN"/>
    <property type="match status" value="1"/>
</dbReference>
<comment type="subcellular location">
    <subcellularLocation>
        <location evidence="1 5">Cytoplasm</location>
    </subcellularLocation>
</comment>
<sequence length="199" mass="22716">MPKLTKIVAQSTNADRVSLFADGKFLTGIDHFTWRQLNLKLGDELSQRLIDKLRAEDTNGKCYDKALKLLSFRPQSSCELRQKLSKRFDSDTIKLTIARLTNKGLVDDAKFAAVWVNERLLTRHRSTQHLIAELRQKGIERSLIQSTISQLSPQAEVDSALSLIKRSSQKSSEKLRAYLARRGFGYSVIREVERQLQAQ</sequence>
<dbReference type="InterPro" id="IPR053926">
    <property type="entry name" value="RecX_HTH_1st"/>
</dbReference>
<dbReference type="InterPro" id="IPR036388">
    <property type="entry name" value="WH-like_DNA-bd_sf"/>
</dbReference>
<evidence type="ECO:0000256" key="1">
    <source>
        <dbReference type="ARBA" id="ARBA00004496"/>
    </source>
</evidence>
<dbReference type="HAMAP" id="MF_01114">
    <property type="entry name" value="RecX"/>
    <property type="match status" value="1"/>
</dbReference>